<dbReference type="Gene3D" id="3.30.710.10">
    <property type="entry name" value="Potassium Channel Kv1.1, Chain A"/>
    <property type="match status" value="2"/>
</dbReference>
<feature type="compositionally biased region" description="Basic residues" evidence="3">
    <location>
        <begin position="1398"/>
        <end position="1407"/>
    </location>
</feature>
<keyword evidence="1" id="KW-0677">Repeat</keyword>
<sequence length="1462" mass="159581">MSHLIWKSYWDNDVDRFRRLLAPAGFNAQSAAKPSRPKPRKGSAYGSGAPGSKGNPSSAAGTIGRSEINSRDYAGLTLLLRAASSTAPDAIYFVEALLDHPAIDIYARDHESGWNALHRALYVGNISIARLLLQAEQRILTETLSGSVNSRVGELIKTKDREGNSPFDLYNSTIATRDATQGSFDDTSDTDSVASGPGEPQFDDGVPGLGHGVHSIPGDELYTFGSNKNFSLGVGDESDRQFPEKLTLNRPEELVELFHRDTFTKSGQGMTGQNREETWAVSLPYAVLTTDAVSNLYVCGVGRGGRLGLGDENTRFRFVPVLGALAGKRVTQIALGQNHTLAVVDNGELWSWGSNSVSQLGYTLPTPAKADEEPVSLTPRQVFGPLKKENVVGIAASPVHSVAHTATSLYCWGRNLGQLGLMDADSRSLEVQTAPRKVAASLISTPILMVSAVEKATTVLLASNTVYVFTSYGYNLIKFPAPDIFANTRLGSAAHFSNANINKIKAITSGGDTIAALSGRGDLFLMNLSHQVDTNMSATSTTNPAKIKKGAVSQAQCIWSARKDGVTSASIGEHGSVIICTESGAVWRRVKRAKAKDASMPGTAGIKRKDFKFQRIPGITNSVAVRSSTFGAFATVRRDCTSVAERIKIEDQTLWENLASLFPLADFEPSAPRGNGDVKFWDKEKAHNRITHIAYDVLRSPDLEADLESCLRFLLMGGGSFDAVVYTSSVPHIKIPVHGWVLSARSPVLRKALAQFSEGGEAEIPEVLSIGRDSDGKTSLAFLGLDIITLLNLVVYVYRDEVIPVWNYLRQVPQMAFRYRQARVELMKLASRLNMAKLEAAARTQSRIVKSLDRDFADASGDVVIDLSGAEVPVHSQLLCQRCPFFYGLFQGRSRGQWLAGRLEQDEDEDNRVRVDLSHMEPRAFRYVVTHLYGDVGLELFDNVACEDGDEFSDLVMEVMSIANELMLDRLSQICQQVISRFVNIRNISLFLNEISPCSVTEFKDAGLEYACLHMEAMLENHLLDDLDDDLMEELDSAVRENQLARAPISRSGRAEMLLHERHPELVEDIDEERRRRTKEMAWRATHREDEKSYLSRDRSRRKTKGPALDTKSPNLRAQPSSGDMMFGMDEEETLLDCPMSPSLRQGERRGPSGTLQHAGSASGLRDKDKVSFRPLSQSQRRQPAEIAASPGPANTPPQLPATPAKETATQDAPQTDKRKKQQQMEASQRAAAELAAQDQPKKAWDPQASETAAVPWKIADTRGPKVSPGNVISATLANRSRIRYRAAPGQALARPGAHGPSTSKAAQKLPIAPYSKSYIKPAPKVEVSLGFSLEDIIGQQQREQELVKEAVAKRPLADIQQEQAFQEWWDQESRRMQEEEARRVGKEKEKTKDKGSKRGGRRGRGGKPKDGSAGGEGSGGPPNAGEVDGGSGRTGAPQRNGRSTGGRGRRGAKAAGQATVS</sequence>
<dbReference type="InterPro" id="IPR036770">
    <property type="entry name" value="Ankyrin_rpt-contain_sf"/>
</dbReference>
<evidence type="ECO:0000259" key="4">
    <source>
        <dbReference type="PROSITE" id="PS50097"/>
    </source>
</evidence>
<accession>A0A9P1H4A5</accession>
<dbReference type="Pfam" id="PF13637">
    <property type="entry name" value="Ank_4"/>
    <property type="match status" value="1"/>
</dbReference>
<dbReference type="InterPro" id="IPR002110">
    <property type="entry name" value="Ankyrin_rpt"/>
</dbReference>
<organism evidence="5 6">
    <name type="scientific">Parascedosporium putredinis</name>
    <dbReference type="NCBI Taxonomy" id="1442378"/>
    <lineage>
        <taxon>Eukaryota</taxon>
        <taxon>Fungi</taxon>
        <taxon>Dikarya</taxon>
        <taxon>Ascomycota</taxon>
        <taxon>Pezizomycotina</taxon>
        <taxon>Sordariomycetes</taxon>
        <taxon>Hypocreomycetidae</taxon>
        <taxon>Microascales</taxon>
        <taxon>Microascaceae</taxon>
        <taxon>Parascedosporium</taxon>
    </lineage>
</organism>
<feature type="compositionally biased region" description="Basic and acidic residues" evidence="3">
    <location>
        <begin position="1080"/>
        <end position="1098"/>
    </location>
</feature>
<comment type="caution">
    <text evidence="5">The sequence shown here is derived from an EMBL/GenBank/DDBJ whole genome shotgun (WGS) entry which is preliminary data.</text>
</comment>
<dbReference type="InterPro" id="IPR011333">
    <property type="entry name" value="SKP1/BTB/POZ_sf"/>
</dbReference>
<keyword evidence="6" id="KW-1185">Reference proteome</keyword>
<feature type="repeat" description="RCC1" evidence="2">
    <location>
        <begin position="294"/>
        <end position="346"/>
    </location>
</feature>
<feature type="region of interest" description="Disordered" evidence="3">
    <location>
        <begin position="1371"/>
        <end position="1462"/>
    </location>
</feature>
<dbReference type="EMBL" id="CALLCH030000012">
    <property type="protein sequence ID" value="CAI4215732.1"/>
    <property type="molecule type" value="Genomic_DNA"/>
</dbReference>
<proteinExistence type="predicted"/>
<dbReference type="Pfam" id="PF13540">
    <property type="entry name" value="RCC1_2"/>
    <property type="match status" value="1"/>
</dbReference>
<evidence type="ECO:0000256" key="3">
    <source>
        <dbReference type="SAM" id="MobiDB-lite"/>
    </source>
</evidence>
<dbReference type="SUPFAM" id="SSF48403">
    <property type="entry name" value="Ankyrin repeat"/>
    <property type="match status" value="1"/>
</dbReference>
<feature type="domain" description="BTB" evidence="4">
    <location>
        <begin position="861"/>
        <end position="933"/>
    </location>
</feature>
<feature type="compositionally biased region" description="Polar residues" evidence="3">
    <location>
        <begin position="178"/>
        <end position="193"/>
    </location>
</feature>
<dbReference type="InterPro" id="IPR051625">
    <property type="entry name" value="Signaling_Regulatory_Domain"/>
</dbReference>
<feature type="compositionally biased region" description="Basic and acidic residues" evidence="3">
    <location>
        <begin position="1372"/>
        <end position="1397"/>
    </location>
</feature>
<feature type="compositionally biased region" description="Polar residues" evidence="3">
    <location>
        <begin position="1112"/>
        <end position="1122"/>
    </location>
</feature>
<feature type="repeat" description="RCC1" evidence="2">
    <location>
        <begin position="347"/>
        <end position="407"/>
    </location>
</feature>
<evidence type="ECO:0000313" key="6">
    <source>
        <dbReference type="Proteomes" id="UP000838763"/>
    </source>
</evidence>
<reference evidence="5" key="1">
    <citation type="submission" date="2022-11" db="EMBL/GenBank/DDBJ databases">
        <authorList>
            <person name="Scott C."/>
            <person name="Bruce N."/>
        </authorList>
    </citation>
    <scope>NUCLEOTIDE SEQUENCE</scope>
</reference>
<feature type="region of interest" description="Disordered" evidence="3">
    <location>
        <begin position="28"/>
        <end position="63"/>
    </location>
</feature>
<dbReference type="Pfam" id="PF00651">
    <property type="entry name" value="BTB"/>
    <property type="match status" value="1"/>
</dbReference>
<dbReference type="PROSITE" id="PS50012">
    <property type="entry name" value="RCC1_3"/>
    <property type="match status" value="2"/>
</dbReference>
<feature type="region of interest" description="Disordered" evidence="3">
    <location>
        <begin position="1080"/>
        <end position="1126"/>
    </location>
</feature>
<dbReference type="PANTHER" id="PTHR22872:SF2">
    <property type="entry name" value="INHIBITOR OF BRUTON TYROSINE KINASE"/>
    <property type="match status" value="1"/>
</dbReference>
<dbReference type="SUPFAM" id="SSF54695">
    <property type="entry name" value="POZ domain"/>
    <property type="match status" value="1"/>
</dbReference>
<evidence type="ECO:0000256" key="1">
    <source>
        <dbReference type="ARBA" id="ARBA00022737"/>
    </source>
</evidence>
<dbReference type="PANTHER" id="PTHR22872">
    <property type="entry name" value="BTK-BINDING PROTEIN-RELATED"/>
    <property type="match status" value="1"/>
</dbReference>
<dbReference type="SMART" id="SM00225">
    <property type="entry name" value="BTB"/>
    <property type="match status" value="1"/>
</dbReference>
<feature type="compositionally biased region" description="Gly residues" evidence="3">
    <location>
        <begin position="1413"/>
        <end position="1434"/>
    </location>
</feature>
<dbReference type="CDD" id="cd18186">
    <property type="entry name" value="BTB_POZ_ZBTB_KLHL-like"/>
    <property type="match status" value="1"/>
</dbReference>
<dbReference type="InterPro" id="IPR009091">
    <property type="entry name" value="RCC1/BLIP-II"/>
</dbReference>
<dbReference type="InterPro" id="IPR000408">
    <property type="entry name" value="Reg_chr_condens"/>
</dbReference>
<evidence type="ECO:0000313" key="5">
    <source>
        <dbReference type="EMBL" id="CAI4215732.1"/>
    </source>
</evidence>
<dbReference type="SMART" id="SM00248">
    <property type="entry name" value="ANK"/>
    <property type="match status" value="2"/>
</dbReference>
<dbReference type="InterPro" id="IPR000210">
    <property type="entry name" value="BTB/POZ_dom"/>
</dbReference>
<dbReference type="Proteomes" id="UP000838763">
    <property type="component" value="Unassembled WGS sequence"/>
</dbReference>
<gene>
    <name evidence="5" type="ORF">PPNO1_LOCUS5439</name>
</gene>
<evidence type="ECO:0000256" key="2">
    <source>
        <dbReference type="PROSITE-ProRule" id="PRU00235"/>
    </source>
</evidence>
<feature type="region of interest" description="Disordered" evidence="3">
    <location>
        <begin position="178"/>
        <end position="200"/>
    </location>
</feature>
<dbReference type="OrthoDB" id="1893551at2759"/>
<feature type="region of interest" description="Disordered" evidence="3">
    <location>
        <begin position="1139"/>
        <end position="1273"/>
    </location>
</feature>
<dbReference type="SUPFAM" id="SSF50985">
    <property type="entry name" value="RCC1/BLIP-II"/>
    <property type="match status" value="1"/>
</dbReference>
<dbReference type="Gene3D" id="1.25.40.20">
    <property type="entry name" value="Ankyrin repeat-containing domain"/>
    <property type="match status" value="1"/>
</dbReference>
<feature type="compositionally biased region" description="Low complexity" evidence="3">
    <location>
        <begin position="1227"/>
        <end position="1239"/>
    </location>
</feature>
<name>A0A9P1H4A5_9PEZI</name>
<dbReference type="PROSITE" id="PS50097">
    <property type="entry name" value="BTB"/>
    <property type="match status" value="1"/>
</dbReference>
<dbReference type="Gene3D" id="2.130.10.30">
    <property type="entry name" value="Regulator of chromosome condensation 1/beta-lactamase-inhibitor protein II"/>
    <property type="match status" value="1"/>
</dbReference>
<protein>
    <recommendedName>
        <fullName evidence="4">BTB domain-containing protein</fullName>
    </recommendedName>
</protein>